<dbReference type="Proteomes" id="UP001500920">
    <property type="component" value="Unassembled WGS sequence"/>
</dbReference>
<gene>
    <name evidence="1" type="ORF">GCM10022378_03440</name>
</gene>
<organism evidence="1 2">
    <name type="scientific">Salinicoccus jeotgali</name>
    <dbReference type="NCBI Taxonomy" id="381634"/>
    <lineage>
        <taxon>Bacteria</taxon>
        <taxon>Bacillati</taxon>
        <taxon>Bacillota</taxon>
        <taxon>Bacilli</taxon>
        <taxon>Bacillales</taxon>
        <taxon>Staphylococcaceae</taxon>
        <taxon>Salinicoccus</taxon>
    </lineage>
</organism>
<dbReference type="RefSeq" id="WP_344700897.1">
    <property type="nucleotide sequence ID" value="NZ_BAABCK010000012.1"/>
</dbReference>
<evidence type="ECO:0008006" key="3">
    <source>
        <dbReference type="Google" id="ProtNLM"/>
    </source>
</evidence>
<evidence type="ECO:0000313" key="1">
    <source>
        <dbReference type="EMBL" id="GAA3716493.1"/>
    </source>
</evidence>
<keyword evidence="2" id="KW-1185">Reference proteome</keyword>
<dbReference type="EMBL" id="BAABCK010000012">
    <property type="protein sequence ID" value="GAA3716493.1"/>
    <property type="molecule type" value="Genomic_DNA"/>
</dbReference>
<accession>A0ABP7EFH3</accession>
<comment type="caution">
    <text evidence="1">The sequence shown here is derived from an EMBL/GenBank/DDBJ whole genome shotgun (WGS) entry which is preliminary data.</text>
</comment>
<evidence type="ECO:0000313" key="2">
    <source>
        <dbReference type="Proteomes" id="UP001500920"/>
    </source>
</evidence>
<proteinExistence type="predicted"/>
<reference evidence="2" key="1">
    <citation type="journal article" date="2019" name="Int. J. Syst. Evol. Microbiol.">
        <title>The Global Catalogue of Microorganisms (GCM) 10K type strain sequencing project: providing services to taxonomists for standard genome sequencing and annotation.</title>
        <authorList>
            <consortium name="The Broad Institute Genomics Platform"/>
            <consortium name="The Broad Institute Genome Sequencing Center for Infectious Disease"/>
            <person name="Wu L."/>
            <person name="Ma J."/>
        </authorList>
    </citation>
    <scope>NUCLEOTIDE SEQUENCE [LARGE SCALE GENOMIC DNA]</scope>
    <source>
        <strain evidence="2">JCM 16981</strain>
    </source>
</reference>
<dbReference type="InterPro" id="IPR043749">
    <property type="entry name" value="DUF5694"/>
</dbReference>
<dbReference type="Pfam" id="PF18950">
    <property type="entry name" value="DUF5694"/>
    <property type="match status" value="1"/>
</dbReference>
<name>A0ABP7EFH3_9STAP</name>
<sequence>MKPQVLLVGTYHFTSNLDMVAHIDTFNEGEDQHQLQELIDLLADFKPTALAVEITKDKQKLLDDEYQAYLSDKSILESNEVHQVMYRLGKHLDMDRLNAVDWMDSVGNRGMGDVMEWAKLHQPNVYDEVYGMFMKNSQVENNNTIIENLKIINTIENTCDNHRAYMRLAQIGEGTDYIGIDWLRWWYQRNLIIYKNIMELIQAKHDRVLLYIGAAHLHLLKQFLTESRQVDVVGFNEV</sequence>
<protein>
    <recommendedName>
        <fullName evidence="3">TraB/GumN family protein</fullName>
    </recommendedName>
</protein>